<gene>
    <name evidence="4" type="ORF">UFOPK3010_01126</name>
    <name evidence="3" type="ORF">UFOPK3331_02191</name>
</gene>
<organism evidence="3">
    <name type="scientific">freshwater metagenome</name>
    <dbReference type="NCBI Taxonomy" id="449393"/>
    <lineage>
        <taxon>unclassified sequences</taxon>
        <taxon>metagenomes</taxon>
        <taxon>ecological metagenomes</taxon>
    </lineage>
</organism>
<evidence type="ECO:0000313" key="4">
    <source>
        <dbReference type="EMBL" id="CAB4810639.1"/>
    </source>
</evidence>
<dbReference type="GO" id="GO:0004252">
    <property type="term" value="F:serine-type endopeptidase activity"/>
    <property type="evidence" value="ECO:0007669"/>
    <property type="project" value="InterPro"/>
</dbReference>
<dbReference type="InterPro" id="IPR001478">
    <property type="entry name" value="PDZ"/>
</dbReference>
<keyword evidence="1" id="KW-1133">Transmembrane helix</keyword>
<dbReference type="Gene3D" id="3.30.230.10">
    <property type="match status" value="1"/>
</dbReference>
<dbReference type="SMART" id="SM00228">
    <property type="entry name" value="PDZ"/>
    <property type="match status" value="1"/>
</dbReference>
<keyword evidence="1" id="KW-0472">Membrane</keyword>
<dbReference type="Pfam" id="PF13180">
    <property type="entry name" value="PDZ_2"/>
    <property type="match status" value="1"/>
</dbReference>
<evidence type="ECO:0000256" key="1">
    <source>
        <dbReference type="SAM" id="Phobius"/>
    </source>
</evidence>
<dbReference type="InterPro" id="IPR014721">
    <property type="entry name" value="Ribsml_uS5_D2-typ_fold_subgr"/>
</dbReference>
<dbReference type="GO" id="GO:0030163">
    <property type="term" value="P:protein catabolic process"/>
    <property type="evidence" value="ECO:0007669"/>
    <property type="project" value="InterPro"/>
</dbReference>
<dbReference type="Gene3D" id="2.30.42.10">
    <property type="match status" value="1"/>
</dbReference>
<dbReference type="PANTHER" id="PTHR10046">
    <property type="entry name" value="ATP DEPENDENT LON PROTEASE FAMILY MEMBER"/>
    <property type="match status" value="1"/>
</dbReference>
<dbReference type="EMBL" id="CAFAAM010000155">
    <property type="protein sequence ID" value="CAB4810639.1"/>
    <property type="molecule type" value="Genomic_DNA"/>
</dbReference>
<dbReference type="InterPro" id="IPR027065">
    <property type="entry name" value="Lon_Prtase"/>
</dbReference>
<dbReference type="GO" id="GO:0004176">
    <property type="term" value="F:ATP-dependent peptidase activity"/>
    <property type="evidence" value="ECO:0007669"/>
    <property type="project" value="InterPro"/>
</dbReference>
<evidence type="ECO:0000259" key="2">
    <source>
        <dbReference type="PROSITE" id="PS50106"/>
    </source>
</evidence>
<feature type="transmembrane region" description="Helical" evidence="1">
    <location>
        <begin position="30"/>
        <end position="52"/>
    </location>
</feature>
<feature type="domain" description="PDZ" evidence="2">
    <location>
        <begin position="123"/>
        <end position="183"/>
    </location>
</feature>
<sequence length="374" mass="39330">MVEHNEEDRVPVIETEAPHWSRRRRWATSIGFILVVVVITLGLVVRLPYYVLSPGASRPTESLISVVGASTYETNGDVDFLTVSLRQATPIEALAAWVNPDLDLTPEENILGKQSPDQNRDLNLRMMADSKDAAQYQALKRLGYTIESNGTGAVVASVVDGGPSEGLLVSGDVITVVNGQPVSFSQQLISIVSSSTPGSTLSMHVEPFDSSLATARPTRDVQVVLGARDNDSSKGFLGVSTFTRDLSFRFPVQISIDSGQVGGPSAGLAFTLGILDVMTQGSLTGGLSVSATGTMALDGTVGPIGGIHQKVMASRRAGVDLMLVPSSEIDEARKYAGTLRIEPVDSLDQALAVLTTVGGGNLVLPPVGTMANAN</sequence>
<dbReference type="InterPro" id="IPR036034">
    <property type="entry name" value="PDZ_sf"/>
</dbReference>
<dbReference type="Pfam" id="PF05362">
    <property type="entry name" value="Lon_C"/>
    <property type="match status" value="1"/>
</dbReference>
<dbReference type="EMBL" id="CAESAL010000166">
    <property type="protein sequence ID" value="CAB4347325.1"/>
    <property type="molecule type" value="Genomic_DNA"/>
</dbReference>
<dbReference type="GO" id="GO:0006508">
    <property type="term" value="P:proteolysis"/>
    <property type="evidence" value="ECO:0007669"/>
    <property type="project" value="InterPro"/>
</dbReference>
<keyword evidence="1" id="KW-0812">Transmembrane</keyword>
<dbReference type="AlphaFoldDB" id="A0A6J5ZYY8"/>
<reference evidence="3" key="1">
    <citation type="submission" date="2020-05" db="EMBL/GenBank/DDBJ databases">
        <authorList>
            <person name="Chiriac C."/>
            <person name="Salcher M."/>
            <person name="Ghai R."/>
            <person name="Kavagutti S V."/>
        </authorList>
    </citation>
    <scope>NUCLEOTIDE SEQUENCE</scope>
</reference>
<dbReference type="PROSITE" id="PS50106">
    <property type="entry name" value="PDZ"/>
    <property type="match status" value="1"/>
</dbReference>
<dbReference type="SUPFAM" id="SSF54211">
    <property type="entry name" value="Ribosomal protein S5 domain 2-like"/>
    <property type="match status" value="1"/>
</dbReference>
<dbReference type="SUPFAM" id="SSF50156">
    <property type="entry name" value="PDZ domain-like"/>
    <property type="match status" value="1"/>
</dbReference>
<dbReference type="InterPro" id="IPR020568">
    <property type="entry name" value="Ribosomal_Su5_D2-typ_SF"/>
</dbReference>
<name>A0A6J5ZYY8_9ZZZZ</name>
<accession>A0A6J5ZYY8</accession>
<dbReference type="GO" id="GO:0005524">
    <property type="term" value="F:ATP binding"/>
    <property type="evidence" value="ECO:0007669"/>
    <property type="project" value="InterPro"/>
</dbReference>
<proteinExistence type="predicted"/>
<evidence type="ECO:0000313" key="3">
    <source>
        <dbReference type="EMBL" id="CAB4347325.1"/>
    </source>
</evidence>
<dbReference type="InterPro" id="IPR008269">
    <property type="entry name" value="Lon_proteolytic"/>
</dbReference>
<protein>
    <submittedName>
        <fullName evidence="3">Unannotated protein</fullName>
    </submittedName>
</protein>